<dbReference type="Gene3D" id="3.40.50.300">
    <property type="entry name" value="P-loop containing nucleotide triphosphate hydrolases"/>
    <property type="match status" value="1"/>
</dbReference>
<evidence type="ECO:0008006" key="6">
    <source>
        <dbReference type="Google" id="ProtNLM"/>
    </source>
</evidence>
<dbReference type="SUPFAM" id="SSF52540">
    <property type="entry name" value="P-loop containing nucleoside triphosphate hydrolases"/>
    <property type="match status" value="1"/>
</dbReference>
<reference evidence="4 5" key="1">
    <citation type="submission" date="2017-09" db="EMBL/GenBank/DDBJ databases">
        <title>Large-scale bioinformatics analysis of Bacillus genomes uncovers conserved roles of natural products in bacterial physiology.</title>
        <authorList>
            <consortium name="Agbiome Team Llc"/>
            <person name="Bleich R.M."/>
            <person name="Grubbs K.J."/>
            <person name="Santa Maria K.C."/>
            <person name="Allen S.E."/>
            <person name="Farag S."/>
            <person name="Shank E.A."/>
            <person name="Bowers A."/>
        </authorList>
    </citation>
    <scope>NUCLEOTIDE SEQUENCE [LARGE SCALE GENOMIC DNA]</scope>
    <source>
        <strain evidence="4 5">AFS032503</strain>
    </source>
</reference>
<feature type="domain" description="Dynamin N-terminal" evidence="2">
    <location>
        <begin position="57"/>
        <end position="231"/>
    </location>
</feature>
<evidence type="ECO:0000259" key="3">
    <source>
        <dbReference type="Pfam" id="PF21808"/>
    </source>
</evidence>
<dbReference type="InterPro" id="IPR027417">
    <property type="entry name" value="P-loop_NTPase"/>
</dbReference>
<keyword evidence="1" id="KW-0175">Coiled coil</keyword>
<dbReference type="CDD" id="cd09912">
    <property type="entry name" value="DLP_2"/>
    <property type="match status" value="1"/>
</dbReference>
<name>A0ABD6TJ09_9BACI</name>
<dbReference type="Pfam" id="PF21808">
    <property type="entry name" value="Dynamin-like_hel_bact"/>
    <property type="match status" value="1"/>
</dbReference>
<dbReference type="PANTHER" id="PTHR43681">
    <property type="entry name" value="TRANSMEMBRANE GTPASE FZO"/>
    <property type="match status" value="1"/>
</dbReference>
<sequence>MKENYMTFSLSQFKEKKLDTLEQFQNLRNLFVERKQVDYVKTMEKLIQDVMNEEFVIVVVGEFSRGKSTFINSFLGKRILPSSVKPTTAILNKITYKDHPNITLHYHDEKKAIRAISEEEFKEIVAPREPIIGDEQSEKDYEEALKKISEVAYAEIGHPLSFCSDGVEIIDTPGTNDLDEAREEITNAFIPTSDAAILLLSGVKILSESEMSFLRDRILSQDIQKVFFVINFKDALDKEGIEKVYSYAQEKLSKVVENPKIFFVSAKHALAYRRKQNGETISMRKPIMDIEETGIPQLEQELAHFLQYERGMIKLQKPIQIAKRLANKTLQEQIVFDKKSLNNDIKDLDKKLGKLREQISELKRIGKEANNYIEITLKKKEKVIQEEYGKGLREVEIQARGTANSLYKRMSIEEVVTNVEAKIAPLERDLHEKIKKMQEETLKEILTTASQKIEKHIKSIQGQLEHLVQGEIEHNTIPVKSNGSYSNYAPIDIVDEIVDSIWEQIPQGRWYSGVLKGLTLFTGIIGKGIQSIFHFFSGRDQEHEQLMKVIDERFNKSISTKLNRFKEGWRGKIKVVMDLYNQKVQEQVNILNMKMEALLQNRQMEQYVVKERLQVLNRQEQQVERVIQEMDKIISDKVGVK</sequence>
<dbReference type="InterPro" id="IPR049399">
    <property type="entry name" value="BDLP-like_hel"/>
</dbReference>
<dbReference type="InterPro" id="IPR045063">
    <property type="entry name" value="Dynamin_N"/>
</dbReference>
<dbReference type="EMBL" id="NUUI01000043">
    <property type="protein sequence ID" value="PHG18219.1"/>
    <property type="molecule type" value="Genomic_DNA"/>
</dbReference>
<dbReference type="AlphaFoldDB" id="A0ABD6TJ09"/>
<feature type="coiled-coil region" evidence="1">
    <location>
        <begin position="581"/>
        <end position="636"/>
    </location>
</feature>
<organism evidence="4 5">
    <name type="scientific">Bacillus wiedmannii</name>
    <dbReference type="NCBI Taxonomy" id="1890302"/>
    <lineage>
        <taxon>Bacteria</taxon>
        <taxon>Bacillati</taxon>
        <taxon>Bacillota</taxon>
        <taxon>Bacilli</taxon>
        <taxon>Bacillales</taxon>
        <taxon>Bacillaceae</taxon>
        <taxon>Bacillus</taxon>
        <taxon>Bacillus cereus group</taxon>
    </lineage>
</organism>
<dbReference type="Proteomes" id="UP000225062">
    <property type="component" value="Unassembled WGS sequence"/>
</dbReference>
<feature type="domain" description="BDLP-like helical" evidence="3">
    <location>
        <begin position="283"/>
        <end position="388"/>
    </location>
</feature>
<evidence type="ECO:0000313" key="5">
    <source>
        <dbReference type="Proteomes" id="UP000225062"/>
    </source>
</evidence>
<proteinExistence type="predicted"/>
<comment type="caution">
    <text evidence="4">The sequence shown here is derived from an EMBL/GenBank/DDBJ whole genome shotgun (WGS) entry which is preliminary data.</text>
</comment>
<evidence type="ECO:0000256" key="1">
    <source>
        <dbReference type="SAM" id="Coils"/>
    </source>
</evidence>
<evidence type="ECO:0000259" key="2">
    <source>
        <dbReference type="Pfam" id="PF00350"/>
    </source>
</evidence>
<protein>
    <recommendedName>
        <fullName evidence="6">Dynamin family protein</fullName>
    </recommendedName>
</protein>
<accession>A0ABD6TJ09</accession>
<dbReference type="Pfam" id="PF00350">
    <property type="entry name" value="Dynamin_N"/>
    <property type="match status" value="1"/>
</dbReference>
<dbReference type="InterPro" id="IPR051943">
    <property type="entry name" value="TRAFAC_Dynamin-like_GTPase"/>
</dbReference>
<evidence type="ECO:0000313" key="4">
    <source>
        <dbReference type="EMBL" id="PHG18219.1"/>
    </source>
</evidence>
<gene>
    <name evidence="4" type="ORF">COI74_21290</name>
</gene>
<dbReference type="PANTHER" id="PTHR43681:SF1">
    <property type="entry name" value="SARCALUMENIN"/>
    <property type="match status" value="1"/>
</dbReference>
<feature type="coiled-coil region" evidence="1">
    <location>
        <begin position="338"/>
        <end position="365"/>
    </location>
</feature>